<dbReference type="Proteomes" id="UP000649617">
    <property type="component" value="Unassembled WGS sequence"/>
</dbReference>
<evidence type="ECO:0000313" key="3">
    <source>
        <dbReference type="Proteomes" id="UP000649617"/>
    </source>
</evidence>
<gene>
    <name evidence="2" type="ORF">SPIL2461_LOCUS2380</name>
</gene>
<comment type="caution">
    <text evidence="2">The sequence shown here is derived from an EMBL/GenBank/DDBJ whole genome shotgun (WGS) entry which is preliminary data.</text>
</comment>
<organism evidence="2 3">
    <name type="scientific">Symbiodinium pilosum</name>
    <name type="common">Dinoflagellate</name>
    <dbReference type="NCBI Taxonomy" id="2952"/>
    <lineage>
        <taxon>Eukaryota</taxon>
        <taxon>Sar</taxon>
        <taxon>Alveolata</taxon>
        <taxon>Dinophyceae</taxon>
        <taxon>Suessiales</taxon>
        <taxon>Symbiodiniaceae</taxon>
        <taxon>Symbiodinium</taxon>
    </lineage>
</organism>
<dbReference type="OrthoDB" id="440582at2759"/>
<name>A0A812JS21_SYMPI</name>
<dbReference type="AlphaFoldDB" id="A0A812JS21"/>
<sequence>MLLGKSCLDERLVPKSTLSCLNDDERQLILSFVLGDLTCYPRVAAIDSRFFLACTSLGSWQECVIEIPRKWATKEECVEQLLKLSSRWRLAQKAVLPPFPQRQRLQDQLAKECPRLVLAASGEGPYLLFVMGCNLAIGSRMSLHFFDWTPNNNGTYDVYIRAEATFTLTEVWHEDLPHSSPLALGFIEITSRAPPSQGGGSQGQQAVSSPLPGPS</sequence>
<keyword evidence="3" id="KW-1185">Reference proteome</keyword>
<proteinExistence type="predicted"/>
<evidence type="ECO:0000313" key="2">
    <source>
        <dbReference type="EMBL" id="CAE7212383.1"/>
    </source>
</evidence>
<accession>A0A812JS21</accession>
<dbReference type="EMBL" id="CAJNIZ010002592">
    <property type="protein sequence ID" value="CAE7212383.1"/>
    <property type="molecule type" value="Genomic_DNA"/>
</dbReference>
<reference evidence="2" key="1">
    <citation type="submission" date="2021-02" db="EMBL/GenBank/DDBJ databases">
        <authorList>
            <person name="Dougan E. K."/>
            <person name="Rhodes N."/>
            <person name="Thang M."/>
            <person name="Chan C."/>
        </authorList>
    </citation>
    <scope>NUCLEOTIDE SEQUENCE</scope>
</reference>
<feature type="non-terminal residue" evidence="2">
    <location>
        <position position="1"/>
    </location>
</feature>
<feature type="region of interest" description="Disordered" evidence="1">
    <location>
        <begin position="193"/>
        <end position="215"/>
    </location>
</feature>
<evidence type="ECO:0000256" key="1">
    <source>
        <dbReference type="SAM" id="MobiDB-lite"/>
    </source>
</evidence>
<protein>
    <submittedName>
        <fullName evidence="2">Uncharacterized protein</fullName>
    </submittedName>
</protein>